<dbReference type="Gene3D" id="1.20.1250.20">
    <property type="entry name" value="MFS general substrate transporter like domains"/>
    <property type="match status" value="2"/>
</dbReference>
<evidence type="ECO:0000256" key="4">
    <source>
        <dbReference type="SAM" id="Phobius"/>
    </source>
</evidence>
<gene>
    <name evidence="7" type="ORF">B4U79_18269</name>
    <name evidence="6" type="ORF">B4U79_18271</name>
    <name evidence="5" type="ORF">B4U79_18284</name>
</gene>
<feature type="transmembrane region" description="Helical" evidence="4">
    <location>
        <begin position="76"/>
        <end position="92"/>
    </location>
</feature>
<evidence type="ECO:0000256" key="3">
    <source>
        <dbReference type="ARBA" id="ARBA00023136"/>
    </source>
</evidence>
<accession>A0A3S3QA75</accession>
<feature type="transmembrane region" description="Helical" evidence="4">
    <location>
        <begin position="307"/>
        <end position="326"/>
    </location>
</feature>
<keyword evidence="7" id="KW-0762">Sugar transport</keyword>
<feature type="transmembrane region" description="Helical" evidence="4">
    <location>
        <begin position="98"/>
        <end position="122"/>
    </location>
</feature>
<organism evidence="7 8">
    <name type="scientific">Dinothrombium tinctorium</name>
    <dbReference type="NCBI Taxonomy" id="1965070"/>
    <lineage>
        <taxon>Eukaryota</taxon>
        <taxon>Metazoa</taxon>
        <taxon>Ecdysozoa</taxon>
        <taxon>Arthropoda</taxon>
        <taxon>Chelicerata</taxon>
        <taxon>Arachnida</taxon>
        <taxon>Acari</taxon>
        <taxon>Acariformes</taxon>
        <taxon>Trombidiformes</taxon>
        <taxon>Prostigmata</taxon>
        <taxon>Anystina</taxon>
        <taxon>Parasitengona</taxon>
        <taxon>Trombidioidea</taxon>
        <taxon>Trombidiidae</taxon>
        <taxon>Dinothrombium</taxon>
    </lineage>
</organism>
<keyword evidence="7" id="KW-0813">Transport</keyword>
<feature type="transmembrane region" description="Helical" evidence="4">
    <location>
        <begin position="12"/>
        <end position="31"/>
    </location>
</feature>
<keyword evidence="1 4" id="KW-0812">Transmembrane</keyword>
<evidence type="ECO:0000256" key="1">
    <source>
        <dbReference type="ARBA" id="ARBA00022692"/>
    </source>
</evidence>
<reference evidence="7 8" key="1">
    <citation type="journal article" date="2018" name="Gigascience">
        <title>Genomes of trombidid mites reveal novel predicted allergens and laterally-transferred genes associated with secondary metabolism.</title>
        <authorList>
            <person name="Dong X."/>
            <person name="Chaisiri K."/>
            <person name="Xia D."/>
            <person name="Armstrong S.D."/>
            <person name="Fang Y."/>
            <person name="Donnelly M.J."/>
            <person name="Kadowaki T."/>
            <person name="McGarry J.W."/>
            <person name="Darby A.C."/>
            <person name="Makepeace B.L."/>
        </authorList>
    </citation>
    <scope>NUCLEOTIDE SEQUENCE [LARGE SCALE GENOMIC DNA]</scope>
    <source>
        <strain evidence="7">UoL-WK</strain>
    </source>
</reference>
<dbReference type="InterPro" id="IPR011701">
    <property type="entry name" value="MFS"/>
</dbReference>
<feature type="transmembrane region" description="Helical" evidence="4">
    <location>
        <begin position="366"/>
        <end position="388"/>
    </location>
</feature>
<name>A0A3S3QA75_9ACAR</name>
<dbReference type="EMBL" id="NCKU01004304">
    <property type="protein sequence ID" value="RWS06163.1"/>
    <property type="molecule type" value="Genomic_DNA"/>
</dbReference>
<dbReference type="GO" id="GO:0022857">
    <property type="term" value="F:transmembrane transporter activity"/>
    <property type="evidence" value="ECO:0007669"/>
    <property type="project" value="InterPro"/>
</dbReference>
<feature type="transmembrane region" description="Helical" evidence="4">
    <location>
        <begin position="134"/>
        <end position="152"/>
    </location>
</feature>
<keyword evidence="8" id="KW-1185">Reference proteome</keyword>
<evidence type="ECO:0000256" key="2">
    <source>
        <dbReference type="ARBA" id="ARBA00022989"/>
    </source>
</evidence>
<evidence type="ECO:0000313" key="6">
    <source>
        <dbReference type="EMBL" id="RWS06163.1"/>
    </source>
</evidence>
<dbReference type="PANTHER" id="PTHR23121:SF9">
    <property type="entry name" value="SODIUM-DEPENDENT GLUCOSE TRANSPORTER 1"/>
    <property type="match status" value="1"/>
</dbReference>
<evidence type="ECO:0000313" key="8">
    <source>
        <dbReference type="Proteomes" id="UP000285301"/>
    </source>
</evidence>
<dbReference type="Pfam" id="PF07690">
    <property type="entry name" value="MFS_1"/>
    <property type="match status" value="1"/>
</dbReference>
<feature type="transmembrane region" description="Helical" evidence="4">
    <location>
        <begin position="278"/>
        <end position="300"/>
    </location>
</feature>
<dbReference type="STRING" id="1965070.A0A3S3QA75"/>
<dbReference type="InterPro" id="IPR036259">
    <property type="entry name" value="MFS_trans_sf"/>
</dbReference>
<dbReference type="EMBL" id="NCKU01004358">
    <property type="protein sequence ID" value="RWS06063.1"/>
    <property type="molecule type" value="Genomic_DNA"/>
</dbReference>
<evidence type="ECO:0000313" key="5">
    <source>
        <dbReference type="EMBL" id="RWS06063.1"/>
    </source>
</evidence>
<feature type="transmembrane region" description="Helical" evidence="4">
    <location>
        <begin position="332"/>
        <end position="354"/>
    </location>
</feature>
<sequence length="437" mass="48726">MKSPLKRKNNLDFVKTYLVGFIFFYLGLITAIQGTTLLDLRIAVQTSLENVMKTVPLRSLSFALGGFLTKHIKIELLMVICLTIAGILSALTPWNTTIYGLIACISVSGVTAGIIEVAGNYILLRIWKEKSAPLLQVLYFFFGLGAFVAPLITEPFLLPLHENHNSTLDLSNATVVKNYTPNDLKIQYPYGMIGVYCVLLAFVFFIVAHKYSGEKKKEMAKESTKCEETNAFSPKLKYLVVGLSALLIHFYFGVEFVAGTVLMPFAVQSSLHLQKSTAAFMTSIYWGIYTFFRLIAVVLTKKVSAHFVITLELVFLICGCIGLIAGLKSISIFWTGLVFVAIGVSTLFSTLLGYLQLYFQITSKMLSLLFVVGCLGEFLYPFIAAMFIDVYPNIFLVIISLASAMMSVLYIAISFLLRKPKNQNNTIITSYFYKMLK</sequence>
<dbReference type="PANTHER" id="PTHR23121">
    <property type="entry name" value="SODIUM-DEPENDENT GLUCOSE TRANSPORTER 1"/>
    <property type="match status" value="1"/>
</dbReference>
<dbReference type="OrthoDB" id="6512734at2759"/>
<keyword evidence="2 4" id="KW-1133">Transmembrane helix</keyword>
<reference evidence="7" key="2">
    <citation type="submission" date="2018-11" db="EMBL/GenBank/DDBJ databases">
        <title>Trombidioid mite genomics.</title>
        <authorList>
            <person name="Dong X."/>
        </authorList>
    </citation>
    <scope>NUCLEOTIDE SEQUENCE</scope>
    <source>
        <strain evidence="7">UoL-WK</strain>
    </source>
</reference>
<dbReference type="EMBL" id="NCKU01004291">
    <property type="protein sequence ID" value="RWS06180.1"/>
    <property type="molecule type" value="Genomic_DNA"/>
</dbReference>
<feature type="transmembrane region" description="Helical" evidence="4">
    <location>
        <begin position="188"/>
        <end position="208"/>
    </location>
</feature>
<evidence type="ECO:0000313" key="7">
    <source>
        <dbReference type="EMBL" id="RWS06180.1"/>
    </source>
</evidence>
<feature type="transmembrane region" description="Helical" evidence="4">
    <location>
        <begin position="394"/>
        <end position="417"/>
    </location>
</feature>
<dbReference type="Proteomes" id="UP000285301">
    <property type="component" value="Unassembled WGS sequence"/>
</dbReference>
<protein>
    <submittedName>
        <fullName evidence="7">Sodium-dependent glucose transporter 1A-like protein</fullName>
    </submittedName>
</protein>
<dbReference type="AlphaFoldDB" id="A0A3S3QA75"/>
<feature type="transmembrane region" description="Helical" evidence="4">
    <location>
        <begin position="51"/>
        <end position="69"/>
    </location>
</feature>
<proteinExistence type="predicted"/>
<comment type="caution">
    <text evidence="7">The sequence shown here is derived from an EMBL/GenBank/DDBJ whole genome shotgun (WGS) entry which is preliminary data.</text>
</comment>
<dbReference type="SUPFAM" id="SSF103473">
    <property type="entry name" value="MFS general substrate transporter"/>
    <property type="match status" value="1"/>
</dbReference>
<keyword evidence="3 4" id="KW-0472">Membrane</keyword>
<feature type="transmembrane region" description="Helical" evidence="4">
    <location>
        <begin position="238"/>
        <end position="266"/>
    </location>
</feature>